<reference evidence="2 3" key="1">
    <citation type="submission" date="2015-05" db="EMBL/GenBank/DDBJ databases">
        <title>Distinctive expansion of gene families associated with plant cell wall degradation and secondary metabolism in the genomes of grapevine trunk pathogens.</title>
        <authorList>
            <person name="Lawrence D.P."/>
            <person name="Travadon R."/>
            <person name="Rolshausen P.E."/>
            <person name="Baumgartner K."/>
        </authorList>
    </citation>
    <scope>NUCLEOTIDE SEQUENCE [LARGE SCALE GENOMIC DNA]</scope>
    <source>
        <strain evidence="2">UCRPC4</strain>
    </source>
</reference>
<feature type="region of interest" description="Disordered" evidence="1">
    <location>
        <begin position="385"/>
        <end position="417"/>
    </location>
</feature>
<sequence length="466" mass="51270">MKEQKYGLEKSTLPASDEEIRRAIKSLEASTATIEQQIKFLKHQHASIASLSRENLSRSKNFASATRGLHQKWQYESQHTNIVTEELSSEVSATLKNLDEHVAASIRVVKPSVTAQLKGHDRQLSQLNEINLDIDEKDTEEKFSPERIKKLSSILAKLMEDEVRTRLDRIYLEESSSPPNGPNDQGAGADEEVDNAIRSLEESINPLRSEVFDVAAMYTHHVYRDPIFLSLEHSKQKASSQAASKQTQILSTLSNLTSDLDNTTDRLLEFHAFRTALENIKAAVTAVSTTQTTPRSPAKQHPASSHIATLSSYPSLLSLLQNLPVPGITPSTPLSSLPSLLTTQASKTQHSTKSAQSNLLSSLESHISESRSEVTLINEAVERDNLLRPRTDEDDVDGLNKENDESKQTGDLIGRVDGLGDKVGEIGRLVEGVSGKIEELGREGGGGGKKKEEFLRRWGGGDRGGR</sequence>
<name>A0A0G2GHD6_PHACM</name>
<evidence type="ECO:0000313" key="3">
    <source>
        <dbReference type="Proteomes" id="UP000053317"/>
    </source>
</evidence>
<organism evidence="2 3">
    <name type="scientific">Phaeomoniella chlamydospora</name>
    <name type="common">Phaeoacremonium chlamydosporum</name>
    <dbReference type="NCBI Taxonomy" id="158046"/>
    <lineage>
        <taxon>Eukaryota</taxon>
        <taxon>Fungi</taxon>
        <taxon>Dikarya</taxon>
        <taxon>Ascomycota</taxon>
        <taxon>Pezizomycotina</taxon>
        <taxon>Eurotiomycetes</taxon>
        <taxon>Chaetothyriomycetidae</taxon>
        <taxon>Phaeomoniellales</taxon>
        <taxon>Phaeomoniellaceae</taxon>
        <taxon>Phaeomoniella</taxon>
    </lineage>
</organism>
<feature type="compositionally biased region" description="Basic and acidic residues" evidence="1">
    <location>
        <begin position="398"/>
        <end position="408"/>
    </location>
</feature>
<feature type="compositionally biased region" description="Basic and acidic residues" evidence="1">
    <location>
        <begin position="449"/>
        <end position="466"/>
    </location>
</feature>
<evidence type="ECO:0000313" key="2">
    <source>
        <dbReference type="EMBL" id="KKY23018.1"/>
    </source>
</evidence>
<keyword evidence="3" id="KW-1185">Reference proteome</keyword>
<proteinExistence type="predicted"/>
<accession>A0A0G2GHD6</accession>
<evidence type="ECO:0000256" key="1">
    <source>
        <dbReference type="SAM" id="MobiDB-lite"/>
    </source>
</evidence>
<dbReference type="OrthoDB" id="1699231at2759"/>
<dbReference type="Proteomes" id="UP000053317">
    <property type="component" value="Unassembled WGS sequence"/>
</dbReference>
<reference evidence="2 3" key="2">
    <citation type="submission" date="2015-05" db="EMBL/GenBank/DDBJ databases">
        <authorList>
            <person name="Morales-Cruz A."/>
            <person name="Amrine K.C."/>
            <person name="Cantu D."/>
        </authorList>
    </citation>
    <scope>NUCLEOTIDE SEQUENCE [LARGE SCALE GENOMIC DNA]</scope>
    <source>
        <strain evidence="2">UCRPC4</strain>
    </source>
</reference>
<gene>
    <name evidence="2" type="ORF">UCRPC4_g03024</name>
</gene>
<feature type="region of interest" description="Disordered" evidence="1">
    <location>
        <begin position="438"/>
        <end position="466"/>
    </location>
</feature>
<protein>
    <submittedName>
        <fullName evidence="2">Uncharacterized protein</fullName>
    </submittedName>
</protein>
<dbReference type="AlphaFoldDB" id="A0A0G2GHD6"/>
<dbReference type="EMBL" id="LCWF01000071">
    <property type="protein sequence ID" value="KKY23018.1"/>
    <property type="molecule type" value="Genomic_DNA"/>
</dbReference>
<comment type="caution">
    <text evidence="2">The sequence shown here is derived from an EMBL/GenBank/DDBJ whole genome shotgun (WGS) entry which is preliminary data.</text>
</comment>